<proteinExistence type="predicted"/>
<evidence type="ECO:0000313" key="1">
    <source>
        <dbReference type="EMBL" id="MCT7359988.1"/>
    </source>
</evidence>
<accession>A0A9X3ATC5</accession>
<evidence type="ECO:0000313" key="2">
    <source>
        <dbReference type="Proteomes" id="UP001147830"/>
    </source>
</evidence>
<sequence>MTEHFPDIEIYIMKAEPVAVRQWLQDALQQPLQTLKENAGSHHWQAQIDGSSMDIFLNENAEKNFASLWFKQNLTPWATDLDCGRAAHAALSSEVRCSDSGWQESAQSDEPGWIKLIRDEEKPFDWV</sequence>
<comment type="caution">
    <text evidence="1">The sequence shown here is derived from an EMBL/GenBank/DDBJ whole genome shotgun (WGS) entry which is preliminary data.</text>
</comment>
<keyword evidence="2" id="KW-1185">Reference proteome</keyword>
<name>A0A9X3ATC5_9GAMM</name>
<dbReference type="RefSeq" id="WP_260976851.1">
    <property type="nucleotide sequence ID" value="NZ_JAOANI010000020.1"/>
</dbReference>
<dbReference type="Proteomes" id="UP001147830">
    <property type="component" value="Unassembled WGS sequence"/>
</dbReference>
<dbReference type="EMBL" id="JAOANI010000020">
    <property type="protein sequence ID" value="MCT7359988.1"/>
    <property type="molecule type" value="Genomic_DNA"/>
</dbReference>
<organism evidence="1 2">
    <name type="scientific">Thalassolituus pacificus</name>
    <dbReference type="NCBI Taxonomy" id="2975440"/>
    <lineage>
        <taxon>Bacteria</taxon>
        <taxon>Pseudomonadati</taxon>
        <taxon>Pseudomonadota</taxon>
        <taxon>Gammaproteobacteria</taxon>
        <taxon>Oceanospirillales</taxon>
        <taxon>Oceanospirillaceae</taxon>
        <taxon>Thalassolituus</taxon>
    </lineage>
</organism>
<dbReference type="AlphaFoldDB" id="A0A9X3ATC5"/>
<reference evidence="1" key="1">
    <citation type="journal article" date="2022" name="Front. Microbiol.">
        <title>Genome-based taxonomic rearrangement of Oceanobacter-related bacteria including the description of Thalassolituus hydrocarbonoclasticus sp. nov. and Thalassolituus pacificus sp. nov. and emended description of the genus Thalassolituus.</title>
        <authorList>
            <person name="Dong C."/>
            <person name="Wei L."/>
            <person name="Wang J."/>
            <person name="Lai Q."/>
            <person name="Huang Z."/>
            <person name="Shao Z."/>
        </authorList>
    </citation>
    <scope>NUCLEOTIDE SEQUENCE</scope>
    <source>
        <strain evidence="1">59MF3M-4</strain>
    </source>
</reference>
<reference evidence="1" key="2">
    <citation type="submission" date="2022-08" db="EMBL/GenBank/DDBJ databases">
        <authorList>
            <person name="Dong C."/>
        </authorList>
    </citation>
    <scope>NUCLEOTIDE SEQUENCE</scope>
    <source>
        <strain evidence="1">59MF3M-4</strain>
    </source>
</reference>
<protein>
    <submittedName>
        <fullName evidence="1">Uncharacterized protein</fullName>
    </submittedName>
</protein>
<gene>
    <name evidence="1" type="ORF">NYR02_13290</name>
</gene>